<proteinExistence type="predicted"/>
<evidence type="ECO:0000313" key="2">
    <source>
        <dbReference type="EMBL" id="MCH91832.1"/>
    </source>
</evidence>
<feature type="region of interest" description="Disordered" evidence="1">
    <location>
        <begin position="1"/>
        <end position="81"/>
    </location>
</feature>
<feature type="non-terminal residue" evidence="2">
    <location>
        <position position="316"/>
    </location>
</feature>
<gene>
    <name evidence="2" type="ORF">A2U01_0012762</name>
</gene>
<reference evidence="2 3" key="1">
    <citation type="journal article" date="2018" name="Front. Plant Sci.">
        <title>Red Clover (Trifolium pratense) and Zigzag Clover (T. medium) - A Picture of Genomic Similarities and Differences.</title>
        <authorList>
            <person name="Dluhosova J."/>
            <person name="Istvanek J."/>
            <person name="Nedelnik J."/>
            <person name="Repkova J."/>
        </authorList>
    </citation>
    <scope>NUCLEOTIDE SEQUENCE [LARGE SCALE GENOMIC DNA]</scope>
    <source>
        <strain evidence="3">cv. 10/8</strain>
        <tissue evidence="2">Leaf</tissue>
    </source>
</reference>
<feature type="compositionally biased region" description="Low complexity" evidence="1">
    <location>
        <begin position="56"/>
        <end position="66"/>
    </location>
</feature>
<evidence type="ECO:0000313" key="3">
    <source>
        <dbReference type="Proteomes" id="UP000265520"/>
    </source>
</evidence>
<evidence type="ECO:0000256" key="1">
    <source>
        <dbReference type="SAM" id="MobiDB-lite"/>
    </source>
</evidence>
<feature type="region of interest" description="Disordered" evidence="1">
    <location>
        <begin position="194"/>
        <end position="316"/>
    </location>
</feature>
<accession>A0A392MX05</accession>
<feature type="region of interest" description="Disordered" evidence="1">
    <location>
        <begin position="96"/>
        <end position="152"/>
    </location>
</feature>
<sequence length="316" mass="33764">QQTATTSKTRSTRSKAKVGTSAIIADVVPISTVHASESRKDSKSKSAVKKEKSTKVSELSPSMSIKSSKKSSKKKSESTVRKPLSMIDLYLSKNPFQTSGVESNVDTSVKDSKTTDVEASEKVVIDTKISESEKSNPAVTLIPENPKSDEKLGQSVLNVADATTETAYKDDVASSAADMSRTNDIVGFVLNSLKETVPKTNVEPDVGTSLAPPGSSDEESGYESAVEKDKSEEKTATKEGELSGNAMNSQESEKTVSGDDVENPQSVESDKTVPLDEEVNVSEKTVDYNREVVNVDDLDSTEQPLSKTIGGSIAKR</sequence>
<feature type="compositionally biased region" description="Basic and acidic residues" evidence="1">
    <location>
        <begin position="36"/>
        <end position="55"/>
    </location>
</feature>
<feature type="compositionally biased region" description="Basic and acidic residues" evidence="1">
    <location>
        <begin position="108"/>
        <end position="134"/>
    </location>
</feature>
<feature type="non-terminal residue" evidence="2">
    <location>
        <position position="1"/>
    </location>
</feature>
<feature type="compositionally biased region" description="Polar residues" evidence="1">
    <location>
        <begin position="96"/>
        <end position="107"/>
    </location>
</feature>
<feature type="compositionally biased region" description="Basic and acidic residues" evidence="1">
    <location>
        <begin position="225"/>
        <end position="241"/>
    </location>
</feature>
<name>A0A392MX05_9FABA</name>
<keyword evidence="3" id="KW-1185">Reference proteome</keyword>
<protein>
    <submittedName>
        <fullName evidence="2">Uncharacterized protein</fullName>
    </submittedName>
</protein>
<organism evidence="2 3">
    <name type="scientific">Trifolium medium</name>
    <dbReference type="NCBI Taxonomy" id="97028"/>
    <lineage>
        <taxon>Eukaryota</taxon>
        <taxon>Viridiplantae</taxon>
        <taxon>Streptophyta</taxon>
        <taxon>Embryophyta</taxon>
        <taxon>Tracheophyta</taxon>
        <taxon>Spermatophyta</taxon>
        <taxon>Magnoliopsida</taxon>
        <taxon>eudicotyledons</taxon>
        <taxon>Gunneridae</taxon>
        <taxon>Pentapetalae</taxon>
        <taxon>rosids</taxon>
        <taxon>fabids</taxon>
        <taxon>Fabales</taxon>
        <taxon>Fabaceae</taxon>
        <taxon>Papilionoideae</taxon>
        <taxon>50 kb inversion clade</taxon>
        <taxon>NPAAA clade</taxon>
        <taxon>Hologalegina</taxon>
        <taxon>IRL clade</taxon>
        <taxon>Trifolieae</taxon>
        <taxon>Trifolium</taxon>
    </lineage>
</organism>
<comment type="caution">
    <text evidence="2">The sequence shown here is derived from an EMBL/GenBank/DDBJ whole genome shotgun (WGS) entry which is preliminary data.</text>
</comment>
<dbReference type="AlphaFoldDB" id="A0A392MX05"/>
<dbReference type="Proteomes" id="UP000265520">
    <property type="component" value="Unassembled WGS sequence"/>
</dbReference>
<dbReference type="EMBL" id="LXQA010021260">
    <property type="protein sequence ID" value="MCH91832.1"/>
    <property type="molecule type" value="Genomic_DNA"/>
</dbReference>